<keyword evidence="7 11" id="KW-0418">Kinase</keyword>
<dbReference type="eggNOG" id="COG1597">
    <property type="taxonomic scope" value="Bacteria"/>
</dbReference>
<dbReference type="GO" id="GO:0007200">
    <property type="term" value="P:phospholipase C-activating G protein-coupled receptor signaling pathway"/>
    <property type="evidence" value="ECO:0007669"/>
    <property type="project" value="InterPro"/>
</dbReference>
<dbReference type="EC" id="2.7.1.107" evidence="3"/>
<keyword evidence="4 11" id="KW-0808">Transferase</keyword>
<dbReference type="GO" id="GO:0008270">
    <property type="term" value="F:zinc ion binding"/>
    <property type="evidence" value="ECO:0007669"/>
    <property type="project" value="UniProtKB-KW"/>
</dbReference>
<dbReference type="PANTHER" id="PTHR11255:SF54">
    <property type="entry name" value="DIACYLGLYCEROL KINASE THETA"/>
    <property type="match status" value="1"/>
</dbReference>
<keyword evidence="5" id="KW-0547">Nucleotide-binding</keyword>
<evidence type="ECO:0000256" key="4">
    <source>
        <dbReference type="ARBA" id="ARBA00022679"/>
    </source>
</evidence>
<evidence type="ECO:0000256" key="6">
    <source>
        <dbReference type="ARBA" id="ARBA00022771"/>
    </source>
</evidence>
<evidence type="ECO:0000256" key="7">
    <source>
        <dbReference type="ARBA" id="ARBA00022777"/>
    </source>
</evidence>
<evidence type="ECO:0000256" key="8">
    <source>
        <dbReference type="ARBA" id="ARBA00022840"/>
    </source>
</evidence>
<comment type="similarity">
    <text evidence="2">Belongs to the eukaryotic diacylglycerol kinase family.</text>
</comment>
<dbReference type="Proteomes" id="UP000030652">
    <property type="component" value="Unassembled WGS sequence"/>
</dbReference>
<proteinExistence type="inferred from homology"/>
<evidence type="ECO:0000313" key="11">
    <source>
        <dbReference type="EMBL" id="KHE92308.1"/>
    </source>
</evidence>
<comment type="subcellular location">
    <subcellularLocation>
        <location evidence="1">Membrane</location>
    </subcellularLocation>
</comment>
<dbReference type="Gene3D" id="3.40.50.10330">
    <property type="entry name" value="Probable inorganic polyphosphate/atp-NAD kinase, domain 1"/>
    <property type="match status" value="1"/>
</dbReference>
<dbReference type="InterPro" id="IPR017438">
    <property type="entry name" value="ATP-NAD_kinase_N"/>
</dbReference>
<keyword evidence="6" id="KW-0863">Zinc-finger</keyword>
<dbReference type="GO" id="GO:0004143">
    <property type="term" value="F:ATP-dependent diacylglycerol kinase activity"/>
    <property type="evidence" value="ECO:0007669"/>
    <property type="project" value="UniProtKB-EC"/>
</dbReference>
<evidence type="ECO:0000256" key="2">
    <source>
        <dbReference type="ARBA" id="ARBA00009280"/>
    </source>
</evidence>
<dbReference type="GO" id="GO:0016020">
    <property type="term" value="C:membrane"/>
    <property type="evidence" value="ECO:0007669"/>
    <property type="project" value="UniProtKB-SubCell"/>
</dbReference>
<dbReference type="PROSITE" id="PS50146">
    <property type="entry name" value="DAGK"/>
    <property type="match status" value="1"/>
</dbReference>
<keyword evidence="8" id="KW-0067">ATP-binding</keyword>
<accession>A0A0B0EMF5</accession>
<dbReference type="InterPro" id="IPR037607">
    <property type="entry name" value="DGK"/>
</dbReference>
<keyword evidence="9" id="KW-0472">Membrane</keyword>
<organism evidence="11 12">
    <name type="scientific">Candidatus Scalindua brodae</name>
    <dbReference type="NCBI Taxonomy" id="237368"/>
    <lineage>
        <taxon>Bacteria</taxon>
        <taxon>Pseudomonadati</taxon>
        <taxon>Planctomycetota</taxon>
        <taxon>Candidatus Brocadiia</taxon>
        <taxon>Candidatus Brocadiales</taxon>
        <taxon>Candidatus Scalinduaceae</taxon>
        <taxon>Candidatus Scalindua</taxon>
    </lineage>
</organism>
<dbReference type="InterPro" id="IPR001206">
    <property type="entry name" value="Diacylglycerol_kinase_cat_dom"/>
</dbReference>
<dbReference type="AlphaFoldDB" id="A0A0B0EMF5"/>
<dbReference type="Pfam" id="PF00609">
    <property type="entry name" value="DAGK_acc"/>
    <property type="match status" value="1"/>
</dbReference>
<feature type="domain" description="DAGKc" evidence="10">
    <location>
        <begin position="33"/>
        <end position="169"/>
    </location>
</feature>
<evidence type="ECO:0000256" key="5">
    <source>
        <dbReference type="ARBA" id="ARBA00022741"/>
    </source>
</evidence>
<dbReference type="PANTHER" id="PTHR11255">
    <property type="entry name" value="DIACYLGLYCEROL KINASE"/>
    <property type="match status" value="1"/>
</dbReference>
<reference evidence="11 12" key="1">
    <citation type="submission" date="2014-10" db="EMBL/GenBank/DDBJ databases">
        <title>Draft genome of anammox bacterium scalindua brodae, obtained using differential coverage binning of sequence data from two enrichment reactors.</title>
        <authorList>
            <person name="Speth D.R."/>
            <person name="Russ L."/>
            <person name="Kartal B."/>
            <person name="Op den Camp H.J."/>
            <person name="Dutilh B.E."/>
            <person name="Jetten M.S."/>
        </authorList>
    </citation>
    <scope>NUCLEOTIDE SEQUENCE [LARGE SCALE GENOMIC DNA]</scope>
    <source>
        <strain evidence="11">RU1</strain>
    </source>
</reference>
<dbReference type="InterPro" id="IPR016064">
    <property type="entry name" value="NAD/diacylglycerol_kinase_sf"/>
</dbReference>
<dbReference type="Pfam" id="PF00781">
    <property type="entry name" value="DAGK_cat"/>
    <property type="match status" value="1"/>
</dbReference>
<evidence type="ECO:0000256" key="9">
    <source>
        <dbReference type="ARBA" id="ARBA00023136"/>
    </source>
</evidence>
<evidence type="ECO:0000259" key="10">
    <source>
        <dbReference type="PROSITE" id="PS50146"/>
    </source>
</evidence>
<comment type="caution">
    <text evidence="11">The sequence shown here is derived from an EMBL/GenBank/DDBJ whole genome shotgun (WGS) entry which is preliminary data.</text>
</comment>
<evidence type="ECO:0000256" key="3">
    <source>
        <dbReference type="ARBA" id="ARBA00012133"/>
    </source>
</evidence>
<gene>
    <name evidence="11" type="primary">dagK</name>
    <name evidence="11" type="ORF">SCABRO_01865</name>
</gene>
<evidence type="ECO:0000313" key="12">
    <source>
        <dbReference type="Proteomes" id="UP000030652"/>
    </source>
</evidence>
<dbReference type="Gene3D" id="2.60.200.40">
    <property type="match status" value="1"/>
</dbReference>
<sequence>MQRVWGWINNATGINQRCKPQWHVSTCITAIYFFMKKILFLINPVSGKLVGQSLKDSIISELDGVLDRGCFDIEYSARDIEKQCNNHLSNYEIVVVAGGDGTISQIVKVIVGLEKKPKLGIIPIGTGNDLANSLGILHLYKSQGLGPLLKTILRCKVAKIDILSLDNKCIFTNYLGIGNDAKISCDFNRLRYKPFLRYISSCISNKGFYGLLALKNICYRIPFDIEICYQNELLETEIITINKGFCEILITDTKMYAGGVEISSKCRMDDGKFEVTVIRGMWEWIHLFFAMLCKKPLDTITRNLIQFQTDRLELNFTGNTFCQVDGEKYDSFANGEKRLLVNVVSSCEMIVP</sequence>
<keyword evidence="6" id="KW-0479">Metal-binding</keyword>
<dbReference type="SMART" id="SM00046">
    <property type="entry name" value="DAGKc"/>
    <property type="match status" value="1"/>
</dbReference>
<dbReference type="InterPro" id="IPR000756">
    <property type="entry name" value="Diacylglycerol_kin_accessory"/>
</dbReference>
<dbReference type="EMBL" id="JRYO01000135">
    <property type="protein sequence ID" value="KHE92308.1"/>
    <property type="molecule type" value="Genomic_DNA"/>
</dbReference>
<dbReference type="GO" id="GO:0005524">
    <property type="term" value="F:ATP binding"/>
    <property type="evidence" value="ECO:0007669"/>
    <property type="project" value="UniProtKB-KW"/>
</dbReference>
<name>A0A0B0EMF5_9BACT</name>
<keyword evidence="6" id="KW-0862">Zinc</keyword>
<dbReference type="SUPFAM" id="SSF111331">
    <property type="entry name" value="NAD kinase/diacylglycerol kinase-like"/>
    <property type="match status" value="1"/>
</dbReference>
<protein>
    <recommendedName>
        <fullName evidence="3">diacylglycerol kinase (ATP)</fullName>
        <ecNumber evidence="3">2.7.1.107</ecNumber>
    </recommendedName>
</protein>
<evidence type="ECO:0000256" key="1">
    <source>
        <dbReference type="ARBA" id="ARBA00004370"/>
    </source>
</evidence>